<dbReference type="RefSeq" id="WP_092161196.1">
    <property type="nucleotide sequence ID" value="NZ_FNGA01000003.1"/>
</dbReference>
<dbReference type="Proteomes" id="UP000199053">
    <property type="component" value="Unassembled WGS sequence"/>
</dbReference>
<dbReference type="STRING" id="246191.SAMN05660337_2299"/>
<sequence>MINTILSIPFFINGKLGTGPHWDHWPFGPGYGDLNASLLKLAFVAVILGAIILFLRVLFGPKGFFRDKELDREAAEMREKALKDLEADLESGAISELDYKFKKKRLLL</sequence>
<dbReference type="AlphaFoldDB" id="A0A1G9HSW5"/>
<proteinExistence type="predicted"/>
<evidence type="ECO:0000313" key="2">
    <source>
        <dbReference type="EMBL" id="SDL16071.1"/>
    </source>
</evidence>
<gene>
    <name evidence="2" type="ORF">SAMN05660337_2299</name>
</gene>
<accession>A0A1G9HSW5</accession>
<evidence type="ECO:0000313" key="3">
    <source>
        <dbReference type="Proteomes" id="UP000199053"/>
    </source>
</evidence>
<evidence type="ECO:0000256" key="1">
    <source>
        <dbReference type="SAM" id="Phobius"/>
    </source>
</evidence>
<keyword evidence="1" id="KW-0812">Transmembrane</keyword>
<keyword evidence="3" id="KW-1185">Reference proteome</keyword>
<name>A0A1G9HSW5_9BACT</name>
<keyword evidence="1" id="KW-0472">Membrane</keyword>
<keyword evidence="1" id="KW-1133">Transmembrane helix</keyword>
<dbReference type="EMBL" id="FNGA01000003">
    <property type="protein sequence ID" value="SDL16071.1"/>
    <property type="molecule type" value="Genomic_DNA"/>
</dbReference>
<dbReference type="OrthoDB" id="5471551at2"/>
<reference evidence="3" key="1">
    <citation type="submission" date="2016-10" db="EMBL/GenBank/DDBJ databases">
        <authorList>
            <person name="Varghese N."/>
            <person name="Submissions S."/>
        </authorList>
    </citation>
    <scope>NUCLEOTIDE SEQUENCE [LARGE SCALE GENOMIC DNA]</scope>
    <source>
        <strain evidence="3">DSM 16995</strain>
    </source>
</reference>
<feature type="transmembrane region" description="Helical" evidence="1">
    <location>
        <begin position="38"/>
        <end position="59"/>
    </location>
</feature>
<evidence type="ECO:0008006" key="4">
    <source>
        <dbReference type="Google" id="ProtNLM"/>
    </source>
</evidence>
<protein>
    <recommendedName>
        <fullName evidence="4">Short C-terminal domain-containing protein</fullName>
    </recommendedName>
</protein>
<organism evidence="2 3">
    <name type="scientific">Maridesulfovibrio ferrireducens</name>
    <dbReference type="NCBI Taxonomy" id="246191"/>
    <lineage>
        <taxon>Bacteria</taxon>
        <taxon>Pseudomonadati</taxon>
        <taxon>Thermodesulfobacteriota</taxon>
        <taxon>Desulfovibrionia</taxon>
        <taxon>Desulfovibrionales</taxon>
        <taxon>Desulfovibrionaceae</taxon>
        <taxon>Maridesulfovibrio</taxon>
    </lineage>
</organism>